<dbReference type="EC" id="4.1.1.37" evidence="2"/>
<dbReference type="RefSeq" id="WP_029470154.1">
    <property type="nucleotide sequence ID" value="NZ_AP031439.1"/>
</dbReference>
<accession>A0A4P6M090</accession>
<dbReference type="Proteomes" id="UP000289794">
    <property type="component" value="Chromosome"/>
</dbReference>
<sequence>MCTTKQYQARTKRIDDALAVKEPDRVPVIPFVQTYSVTHSGHTMAEAMYDSSIMQNALRQYLNDYEPDANYGYSPFFCGLGPCFELTGISFLQWAGQKGGVCTENSIHQFVEKAYLGDEEYSELLTDLTGWIMKRYLPRNFKLMEPMAKMSFGQMLGYGALPGMMQFADPAIAEMFVKLGEAAGMISRYYQEAHNFDVEMMEAGYPLFFKATTTCAFDMLSDCLRGTLDTMADLYEQPENVHKAIDFFYPGTLYGALAQAESSKGKVVFIPLHKGLDGFMGNEQYREFYWPTLKALVEGLAAAGQIPYVYTEGKYDSRLEFLSELPAGKCLVHFENCDMREAKRIVGKNCCISGGFDGRILETGTPEQVTDAVRRLLDICALDGGYIFDVNTTIDHGVKHENVLAMFDAVKTYGKY</sequence>
<protein>
    <submittedName>
        <fullName evidence="2">Uroporphyrinogen decarboxylase</fullName>
        <ecNumber evidence="2">4.1.1.37</ecNumber>
    </submittedName>
</protein>
<gene>
    <name evidence="2" type="primary">hemE_3</name>
    <name evidence="2" type="ORF">PMF13cell1_02204</name>
</gene>
<dbReference type="AlphaFoldDB" id="A0A4P6M090"/>
<dbReference type="Gene3D" id="3.20.20.210">
    <property type="match status" value="1"/>
</dbReference>
<organism evidence="2 3">
    <name type="scientific">Blautia producta</name>
    <dbReference type="NCBI Taxonomy" id="33035"/>
    <lineage>
        <taxon>Bacteria</taxon>
        <taxon>Bacillati</taxon>
        <taxon>Bacillota</taxon>
        <taxon>Clostridia</taxon>
        <taxon>Lachnospirales</taxon>
        <taxon>Lachnospiraceae</taxon>
        <taxon>Blautia</taxon>
    </lineage>
</organism>
<dbReference type="Pfam" id="PF01208">
    <property type="entry name" value="URO-D"/>
    <property type="match status" value="1"/>
</dbReference>
<dbReference type="InterPro" id="IPR052024">
    <property type="entry name" value="Methanogen_methyltrans"/>
</dbReference>
<evidence type="ECO:0000313" key="2">
    <source>
        <dbReference type="EMBL" id="QBE96657.1"/>
    </source>
</evidence>
<dbReference type="InterPro" id="IPR000257">
    <property type="entry name" value="Uroporphyrinogen_deCOase"/>
</dbReference>
<reference evidence="2 3" key="1">
    <citation type="submission" date="2019-01" db="EMBL/GenBank/DDBJ databases">
        <title>PMF-metabolizing Aryl O-demethylase.</title>
        <authorList>
            <person name="Kim M."/>
        </authorList>
    </citation>
    <scope>NUCLEOTIDE SEQUENCE [LARGE SCALE GENOMIC DNA]</scope>
    <source>
        <strain evidence="2 3">PMF1</strain>
    </source>
</reference>
<name>A0A4P6M090_9FIRM</name>
<dbReference type="SUPFAM" id="SSF51726">
    <property type="entry name" value="UROD/MetE-like"/>
    <property type="match status" value="1"/>
</dbReference>
<dbReference type="GO" id="GO:0006779">
    <property type="term" value="P:porphyrin-containing compound biosynthetic process"/>
    <property type="evidence" value="ECO:0007669"/>
    <property type="project" value="InterPro"/>
</dbReference>
<dbReference type="GO" id="GO:0004853">
    <property type="term" value="F:uroporphyrinogen decarboxylase activity"/>
    <property type="evidence" value="ECO:0007669"/>
    <property type="project" value="UniProtKB-EC"/>
</dbReference>
<dbReference type="PANTHER" id="PTHR47099:SF1">
    <property type="entry name" value="METHYLCOBAMIDE:COM METHYLTRANSFERASE MTBA"/>
    <property type="match status" value="1"/>
</dbReference>
<dbReference type="EMBL" id="CP035945">
    <property type="protein sequence ID" value="QBE96657.1"/>
    <property type="molecule type" value="Genomic_DNA"/>
</dbReference>
<dbReference type="PANTHER" id="PTHR47099">
    <property type="entry name" value="METHYLCOBAMIDE:COM METHYLTRANSFERASE MTBA"/>
    <property type="match status" value="1"/>
</dbReference>
<proteinExistence type="predicted"/>
<evidence type="ECO:0000259" key="1">
    <source>
        <dbReference type="Pfam" id="PF01208"/>
    </source>
</evidence>
<keyword evidence="2" id="KW-0456">Lyase</keyword>
<evidence type="ECO:0000313" key="3">
    <source>
        <dbReference type="Proteomes" id="UP000289794"/>
    </source>
</evidence>
<dbReference type="KEGG" id="bpro:PMF13cell1_02204"/>
<dbReference type="InterPro" id="IPR038071">
    <property type="entry name" value="UROD/MetE-like_sf"/>
</dbReference>
<feature type="domain" description="Uroporphyrinogen decarboxylase (URO-D)" evidence="1">
    <location>
        <begin position="211"/>
        <end position="413"/>
    </location>
</feature>